<dbReference type="Gene3D" id="1.10.101.10">
    <property type="entry name" value="PGBD-like superfamily/PGBD"/>
    <property type="match status" value="1"/>
</dbReference>
<protein>
    <submittedName>
        <fullName evidence="2">Putative peptidoglycan binding domain-containing protein</fullName>
    </submittedName>
</protein>
<dbReference type="InterPro" id="IPR002477">
    <property type="entry name" value="Peptidoglycan-bd-like"/>
</dbReference>
<dbReference type="EMBL" id="FPAJ01000002">
    <property type="protein sequence ID" value="SFS69891.1"/>
    <property type="molecule type" value="Genomic_DNA"/>
</dbReference>
<sequence>MGCMGALSCVAVSGCDVSPADIPPPEPGVIEATTQGPTGAAPGTCWGRTVSPAVIETVTEQVQVQPAQISSTGEVQAFPIYRTETRQQIVKPRVDNWFETPCAAQMTPEFVETLQRALEARGVYDGEISGNYDAPTRAAMRVYQISAGGPDSPVLALSAARQLGLIAVDRATLE</sequence>
<proteinExistence type="predicted"/>
<dbReference type="SUPFAM" id="SSF47090">
    <property type="entry name" value="PGBD-like"/>
    <property type="match status" value="1"/>
</dbReference>
<evidence type="ECO:0000313" key="3">
    <source>
        <dbReference type="Proteomes" id="UP000199239"/>
    </source>
</evidence>
<dbReference type="Proteomes" id="UP000199239">
    <property type="component" value="Unassembled WGS sequence"/>
</dbReference>
<gene>
    <name evidence="2" type="ORF">SAMN04488040_1659</name>
</gene>
<dbReference type="InterPro" id="IPR036366">
    <property type="entry name" value="PGBDSf"/>
</dbReference>
<dbReference type="InterPro" id="IPR036365">
    <property type="entry name" value="PGBD-like_sf"/>
</dbReference>
<evidence type="ECO:0000313" key="2">
    <source>
        <dbReference type="EMBL" id="SFS69891.1"/>
    </source>
</evidence>
<keyword evidence="3" id="KW-1185">Reference proteome</keyword>
<feature type="domain" description="Peptidoglycan binding-like" evidence="1">
    <location>
        <begin position="109"/>
        <end position="148"/>
    </location>
</feature>
<accession>A0A1I6RYW7</accession>
<dbReference type="AlphaFoldDB" id="A0A1I6RYW7"/>
<dbReference type="Pfam" id="PF01471">
    <property type="entry name" value="PG_binding_1"/>
    <property type="match status" value="1"/>
</dbReference>
<organism evidence="2 3">
    <name type="scientific">Sulfitobacter marinus</name>
    <dbReference type="NCBI Taxonomy" id="394264"/>
    <lineage>
        <taxon>Bacteria</taxon>
        <taxon>Pseudomonadati</taxon>
        <taxon>Pseudomonadota</taxon>
        <taxon>Alphaproteobacteria</taxon>
        <taxon>Rhodobacterales</taxon>
        <taxon>Roseobacteraceae</taxon>
        <taxon>Sulfitobacter</taxon>
    </lineage>
</organism>
<evidence type="ECO:0000259" key="1">
    <source>
        <dbReference type="Pfam" id="PF01471"/>
    </source>
</evidence>
<dbReference type="STRING" id="394264.SAMN04488040_1659"/>
<reference evidence="3" key="1">
    <citation type="submission" date="2016-10" db="EMBL/GenBank/DDBJ databases">
        <authorList>
            <person name="Varghese N."/>
            <person name="Submissions S."/>
        </authorList>
    </citation>
    <scope>NUCLEOTIDE SEQUENCE [LARGE SCALE GENOMIC DNA]</scope>
    <source>
        <strain evidence="3">DSM 23422</strain>
    </source>
</reference>
<name>A0A1I6RYW7_9RHOB</name>